<dbReference type="PROSITE" id="PS50932">
    <property type="entry name" value="HTH_LACI_2"/>
    <property type="match status" value="1"/>
</dbReference>
<accession>A0A917S0Q2</accession>
<keyword evidence="1" id="KW-0805">Transcription regulation</keyword>
<dbReference type="Pfam" id="PF00356">
    <property type="entry name" value="LacI"/>
    <property type="match status" value="1"/>
</dbReference>
<dbReference type="EMBL" id="BMMZ01000001">
    <property type="protein sequence ID" value="GGL48907.1"/>
    <property type="molecule type" value="Genomic_DNA"/>
</dbReference>
<dbReference type="CDD" id="cd01392">
    <property type="entry name" value="HTH_LacI"/>
    <property type="match status" value="1"/>
</dbReference>
<dbReference type="Pfam" id="PF13377">
    <property type="entry name" value="Peripla_BP_3"/>
    <property type="match status" value="1"/>
</dbReference>
<proteinExistence type="predicted"/>
<name>A0A917S0Q2_9ACTN</name>
<organism evidence="5 6">
    <name type="scientific">Microlunatus endophyticus</name>
    <dbReference type="NCBI Taxonomy" id="1716077"/>
    <lineage>
        <taxon>Bacteria</taxon>
        <taxon>Bacillati</taxon>
        <taxon>Actinomycetota</taxon>
        <taxon>Actinomycetes</taxon>
        <taxon>Propionibacteriales</taxon>
        <taxon>Propionibacteriaceae</taxon>
        <taxon>Microlunatus</taxon>
    </lineage>
</organism>
<dbReference type="InterPro" id="IPR000843">
    <property type="entry name" value="HTH_LacI"/>
</dbReference>
<dbReference type="PANTHER" id="PTHR30146:SF155">
    <property type="entry name" value="ALANINE RACEMASE"/>
    <property type="match status" value="1"/>
</dbReference>
<evidence type="ECO:0000313" key="6">
    <source>
        <dbReference type="Proteomes" id="UP000613840"/>
    </source>
</evidence>
<dbReference type="GO" id="GO:0003700">
    <property type="term" value="F:DNA-binding transcription factor activity"/>
    <property type="evidence" value="ECO:0007669"/>
    <property type="project" value="TreeGrafter"/>
</dbReference>
<gene>
    <name evidence="5" type="ORF">GCM10011575_03690</name>
</gene>
<dbReference type="InterPro" id="IPR046335">
    <property type="entry name" value="LacI/GalR-like_sensor"/>
</dbReference>
<feature type="domain" description="HTH lacI-type" evidence="4">
    <location>
        <begin position="4"/>
        <end position="58"/>
    </location>
</feature>
<dbReference type="SUPFAM" id="SSF47413">
    <property type="entry name" value="lambda repressor-like DNA-binding domains"/>
    <property type="match status" value="1"/>
</dbReference>
<reference evidence="5" key="2">
    <citation type="submission" date="2020-09" db="EMBL/GenBank/DDBJ databases">
        <authorList>
            <person name="Sun Q."/>
            <person name="Zhou Y."/>
        </authorList>
    </citation>
    <scope>NUCLEOTIDE SEQUENCE</scope>
    <source>
        <strain evidence="5">CGMCC 4.7306</strain>
    </source>
</reference>
<dbReference type="Proteomes" id="UP000613840">
    <property type="component" value="Unassembled WGS sequence"/>
</dbReference>
<dbReference type="AlphaFoldDB" id="A0A917S0Q2"/>
<dbReference type="SMART" id="SM00354">
    <property type="entry name" value="HTH_LACI"/>
    <property type="match status" value="1"/>
</dbReference>
<dbReference type="GO" id="GO:0000976">
    <property type="term" value="F:transcription cis-regulatory region binding"/>
    <property type="evidence" value="ECO:0007669"/>
    <property type="project" value="TreeGrafter"/>
</dbReference>
<evidence type="ECO:0000256" key="2">
    <source>
        <dbReference type="ARBA" id="ARBA00023125"/>
    </source>
</evidence>
<dbReference type="Gene3D" id="3.40.50.2300">
    <property type="match status" value="2"/>
</dbReference>
<evidence type="ECO:0000256" key="1">
    <source>
        <dbReference type="ARBA" id="ARBA00023015"/>
    </source>
</evidence>
<dbReference type="SUPFAM" id="SSF53822">
    <property type="entry name" value="Periplasmic binding protein-like I"/>
    <property type="match status" value="1"/>
</dbReference>
<dbReference type="InterPro" id="IPR010982">
    <property type="entry name" value="Lambda_DNA-bd_dom_sf"/>
</dbReference>
<dbReference type="RefSeq" id="WP_188893460.1">
    <property type="nucleotide sequence ID" value="NZ_BMMZ01000001.1"/>
</dbReference>
<keyword evidence="3" id="KW-0804">Transcription</keyword>
<sequence length="333" mass="36238">MERVTIDDLAARLGLSRASVSYALNGRPGVAEQTRMRVLALASELGWQPSVSARSLSRSRADAFGMVLIRRPEDLGAEPYYMALMSGIESALSDAGTSLMIRFVTDADSEAGVYRRWTAERRVDGVILTDLRLEDPRPALLEKLSLPYLVHSGALTERGWHFDNDAEALILVDHLAGLGHTRIAHISGPTDLVHEVERRQAVQQGADRHHMSAVTVEGGYSLDRAHDLTAELIGVPDAPTAFIYSSDLMAIGGQAALQQAGRDDVSVVSWDDSMLCRAARPGITALQRDPYQAGLRTATQLLEAVRRPGDAAVRPVVPHPSQLVVRDSSRRLP</sequence>
<dbReference type="Gene3D" id="1.10.260.40">
    <property type="entry name" value="lambda repressor-like DNA-binding domains"/>
    <property type="match status" value="1"/>
</dbReference>
<keyword evidence="6" id="KW-1185">Reference proteome</keyword>
<dbReference type="InterPro" id="IPR028082">
    <property type="entry name" value="Peripla_BP_I"/>
</dbReference>
<evidence type="ECO:0000259" key="4">
    <source>
        <dbReference type="PROSITE" id="PS50932"/>
    </source>
</evidence>
<dbReference type="PANTHER" id="PTHR30146">
    <property type="entry name" value="LACI-RELATED TRANSCRIPTIONAL REPRESSOR"/>
    <property type="match status" value="1"/>
</dbReference>
<comment type="caution">
    <text evidence="5">The sequence shown here is derived from an EMBL/GenBank/DDBJ whole genome shotgun (WGS) entry which is preliminary data.</text>
</comment>
<protein>
    <submittedName>
        <fullName evidence="5">LacI family transcriptional regulator</fullName>
    </submittedName>
</protein>
<evidence type="ECO:0000256" key="3">
    <source>
        <dbReference type="ARBA" id="ARBA00023163"/>
    </source>
</evidence>
<reference evidence="5" key="1">
    <citation type="journal article" date="2014" name="Int. J. Syst. Evol. Microbiol.">
        <title>Complete genome sequence of Corynebacterium casei LMG S-19264T (=DSM 44701T), isolated from a smear-ripened cheese.</title>
        <authorList>
            <consortium name="US DOE Joint Genome Institute (JGI-PGF)"/>
            <person name="Walter F."/>
            <person name="Albersmeier A."/>
            <person name="Kalinowski J."/>
            <person name="Ruckert C."/>
        </authorList>
    </citation>
    <scope>NUCLEOTIDE SEQUENCE</scope>
    <source>
        <strain evidence="5">CGMCC 4.7306</strain>
    </source>
</reference>
<evidence type="ECO:0000313" key="5">
    <source>
        <dbReference type="EMBL" id="GGL48907.1"/>
    </source>
</evidence>
<keyword evidence="2" id="KW-0238">DNA-binding</keyword>